<dbReference type="PROSITE" id="PS50222">
    <property type="entry name" value="EF_HAND_2"/>
    <property type="match status" value="1"/>
</dbReference>
<evidence type="ECO:0000259" key="3">
    <source>
        <dbReference type="PROSITE" id="PS50222"/>
    </source>
</evidence>
<dbReference type="InterPro" id="IPR011992">
    <property type="entry name" value="EF-hand-dom_pair"/>
</dbReference>
<gene>
    <name evidence="4" type="ORF">DDK22_01570</name>
</gene>
<organism evidence="4 5">
    <name type="scientific">Cupriavidus necator</name>
    <name type="common">Alcaligenes eutrophus</name>
    <name type="synonym">Ralstonia eutropha</name>
    <dbReference type="NCBI Taxonomy" id="106590"/>
    <lineage>
        <taxon>Bacteria</taxon>
        <taxon>Pseudomonadati</taxon>
        <taxon>Pseudomonadota</taxon>
        <taxon>Betaproteobacteria</taxon>
        <taxon>Burkholderiales</taxon>
        <taxon>Burkholderiaceae</taxon>
        <taxon>Cupriavidus</taxon>
    </lineage>
</organism>
<evidence type="ECO:0000313" key="5">
    <source>
        <dbReference type="Proteomes" id="UP000253501"/>
    </source>
</evidence>
<feature type="region of interest" description="Disordered" evidence="1">
    <location>
        <begin position="23"/>
        <end position="51"/>
    </location>
</feature>
<dbReference type="SUPFAM" id="SSF47473">
    <property type="entry name" value="EF-hand"/>
    <property type="match status" value="1"/>
</dbReference>
<dbReference type="Gene3D" id="1.10.238.10">
    <property type="entry name" value="EF-hand"/>
    <property type="match status" value="1"/>
</dbReference>
<reference evidence="4 5" key="1">
    <citation type="submission" date="2018-04" db="EMBL/GenBank/DDBJ databases">
        <title>Cupriavidus necator CR12 genome sequencing and assembly.</title>
        <authorList>
            <person name="Ben Fekih I."/>
            <person name="Mazhar H.S."/>
            <person name="Bello S.K."/>
            <person name="Rensing C."/>
        </authorList>
    </citation>
    <scope>NUCLEOTIDE SEQUENCE [LARGE SCALE GENOMIC DNA]</scope>
    <source>
        <strain evidence="4 5">CR12</strain>
    </source>
</reference>
<evidence type="ECO:0000256" key="2">
    <source>
        <dbReference type="SAM" id="SignalP"/>
    </source>
</evidence>
<accession>A0A367PRL3</accession>
<feature type="domain" description="EF-hand" evidence="3">
    <location>
        <begin position="50"/>
        <end position="85"/>
    </location>
</feature>
<feature type="signal peptide" evidence="2">
    <location>
        <begin position="1"/>
        <end position="24"/>
    </location>
</feature>
<keyword evidence="2" id="KW-0732">Signal</keyword>
<dbReference type="AlphaFoldDB" id="A0A367PRL3"/>
<evidence type="ECO:0000313" key="4">
    <source>
        <dbReference type="EMBL" id="RCJ10253.1"/>
    </source>
</evidence>
<dbReference type="Proteomes" id="UP000253501">
    <property type="component" value="Unassembled WGS sequence"/>
</dbReference>
<dbReference type="InterPro" id="IPR002048">
    <property type="entry name" value="EF_hand_dom"/>
</dbReference>
<name>A0A367PRL3_CUPNE</name>
<dbReference type="Pfam" id="PF13202">
    <property type="entry name" value="EF-hand_5"/>
    <property type="match status" value="1"/>
</dbReference>
<protein>
    <submittedName>
        <fullName evidence="4">EF-hand domain-containing protein</fullName>
    </submittedName>
</protein>
<dbReference type="EMBL" id="QDHA01000004">
    <property type="protein sequence ID" value="RCJ10253.1"/>
    <property type="molecule type" value="Genomic_DNA"/>
</dbReference>
<dbReference type="RefSeq" id="WP_114130388.1">
    <property type="nucleotide sequence ID" value="NZ_CP068434.1"/>
</dbReference>
<comment type="caution">
    <text evidence="4">The sequence shown here is derived from an EMBL/GenBank/DDBJ whole genome shotgun (WGS) entry which is preliminary data.</text>
</comment>
<proteinExistence type="predicted"/>
<evidence type="ECO:0000256" key="1">
    <source>
        <dbReference type="SAM" id="MobiDB-lite"/>
    </source>
</evidence>
<sequence>MTMRKLPAVGLTVMMVLAFTAASAQQKPESTAPQSAESTQIPPAPSTTAEAKAKIAERFKAADTNHDGKLSREEAQAGAPVVYKHFDKIDVKKSGYVTERQIGAYWTSKSKAQQQKEDPIWN</sequence>
<feature type="chain" id="PRO_5016719180" evidence="2">
    <location>
        <begin position="25"/>
        <end position="122"/>
    </location>
</feature>
<feature type="compositionally biased region" description="Polar residues" evidence="1">
    <location>
        <begin position="23"/>
        <end position="49"/>
    </location>
</feature>
<dbReference type="GO" id="GO:0005509">
    <property type="term" value="F:calcium ion binding"/>
    <property type="evidence" value="ECO:0007669"/>
    <property type="project" value="InterPro"/>
</dbReference>